<dbReference type="Proteomes" id="UP000243459">
    <property type="component" value="Chromosome 4"/>
</dbReference>
<accession>A0A5P1F2N6</accession>
<dbReference type="Gene3D" id="1.10.630.10">
    <property type="entry name" value="Cytochrome P450"/>
    <property type="match status" value="1"/>
</dbReference>
<keyword evidence="5" id="KW-0521">NADP</keyword>
<comment type="cofactor">
    <cofactor evidence="1">
        <name>heme</name>
        <dbReference type="ChEBI" id="CHEBI:30413"/>
    </cofactor>
</comment>
<evidence type="ECO:0000256" key="6">
    <source>
        <dbReference type="ARBA" id="ARBA00023002"/>
    </source>
</evidence>
<evidence type="ECO:0000256" key="3">
    <source>
        <dbReference type="ARBA" id="ARBA00022617"/>
    </source>
</evidence>
<evidence type="ECO:0000256" key="1">
    <source>
        <dbReference type="ARBA" id="ARBA00001971"/>
    </source>
</evidence>
<evidence type="ECO:0008006" key="11">
    <source>
        <dbReference type="Google" id="ProtNLM"/>
    </source>
</evidence>
<evidence type="ECO:0000256" key="4">
    <source>
        <dbReference type="ARBA" id="ARBA00022723"/>
    </source>
</evidence>
<dbReference type="GO" id="GO:0016705">
    <property type="term" value="F:oxidoreductase activity, acting on paired donors, with incorporation or reduction of molecular oxygen"/>
    <property type="evidence" value="ECO:0007669"/>
    <property type="project" value="InterPro"/>
</dbReference>
<keyword evidence="7" id="KW-0408">Iron</keyword>
<dbReference type="PANTHER" id="PTHR47944:SF18">
    <property type="entry name" value="FLAVONOID 3'-MONOOXYGENASE"/>
    <property type="match status" value="1"/>
</dbReference>
<evidence type="ECO:0000256" key="5">
    <source>
        <dbReference type="ARBA" id="ARBA00022857"/>
    </source>
</evidence>
<dbReference type="PRINTS" id="PR00385">
    <property type="entry name" value="P450"/>
</dbReference>
<dbReference type="AlphaFoldDB" id="A0A5P1F2N6"/>
<evidence type="ECO:0000256" key="2">
    <source>
        <dbReference type="ARBA" id="ARBA00010617"/>
    </source>
</evidence>
<protein>
    <recommendedName>
        <fullName evidence="11">Flavonoid 3'-hydroxylase</fullName>
    </recommendedName>
</protein>
<dbReference type="OMA" id="HMASETC"/>
<keyword evidence="4" id="KW-0479">Metal-binding</keyword>
<evidence type="ECO:0000313" key="10">
    <source>
        <dbReference type="Proteomes" id="UP000243459"/>
    </source>
</evidence>
<keyword evidence="8" id="KW-0503">Monooxygenase</keyword>
<dbReference type="PRINTS" id="PR00463">
    <property type="entry name" value="EP450I"/>
</dbReference>
<dbReference type="InterPro" id="IPR002401">
    <property type="entry name" value="Cyt_P450_E_grp-I"/>
</dbReference>
<dbReference type="Pfam" id="PF00067">
    <property type="entry name" value="p450"/>
    <property type="match status" value="1"/>
</dbReference>
<dbReference type="EMBL" id="CM007384">
    <property type="protein sequence ID" value="ONK71667.1"/>
    <property type="molecule type" value="Genomic_DNA"/>
</dbReference>
<name>A0A5P1F2N6_ASPOF</name>
<keyword evidence="6" id="KW-0560">Oxidoreductase</keyword>
<gene>
    <name evidence="9" type="ORF">A4U43_C04F11110</name>
</gene>
<reference evidence="10" key="1">
    <citation type="journal article" date="2017" name="Nat. Commun.">
        <title>The asparagus genome sheds light on the origin and evolution of a young Y chromosome.</title>
        <authorList>
            <person name="Harkess A."/>
            <person name="Zhou J."/>
            <person name="Xu C."/>
            <person name="Bowers J.E."/>
            <person name="Van der Hulst R."/>
            <person name="Ayyampalayam S."/>
            <person name="Mercati F."/>
            <person name="Riccardi P."/>
            <person name="McKain M.R."/>
            <person name="Kakrana A."/>
            <person name="Tang H."/>
            <person name="Ray J."/>
            <person name="Groenendijk J."/>
            <person name="Arikit S."/>
            <person name="Mathioni S.M."/>
            <person name="Nakano M."/>
            <person name="Shan H."/>
            <person name="Telgmann-Rauber A."/>
            <person name="Kanno A."/>
            <person name="Yue Z."/>
            <person name="Chen H."/>
            <person name="Li W."/>
            <person name="Chen Y."/>
            <person name="Xu X."/>
            <person name="Zhang Y."/>
            <person name="Luo S."/>
            <person name="Chen H."/>
            <person name="Gao J."/>
            <person name="Mao Z."/>
            <person name="Pires J.C."/>
            <person name="Luo M."/>
            <person name="Kudrna D."/>
            <person name="Wing R.A."/>
            <person name="Meyers B.C."/>
            <person name="Yi K."/>
            <person name="Kong H."/>
            <person name="Lavrijsen P."/>
            <person name="Sunseri F."/>
            <person name="Falavigna A."/>
            <person name="Ye Y."/>
            <person name="Leebens-Mack J.H."/>
            <person name="Chen G."/>
        </authorList>
    </citation>
    <scope>NUCLEOTIDE SEQUENCE [LARGE SCALE GENOMIC DNA]</scope>
    <source>
        <strain evidence="10">cv. DH0086</strain>
    </source>
</reference>
<proteinExistence type="inferred from homology"/>
<dbReference type="InterPro" id="IPR001128">
    <property type="entry name" value="Cyt_P450"/>
</dbReference>
<dbReference type="Gramene" id="ONK71667">
    <property type="protein sequence ID" value="ONK71667"/>
    <property type="gene ID" value="A4U43_C04F11110"/>
</dbReference>
<keyword evidence="10" id="KW-1185">Reference proteome</keyword>
<keyword evidence="3" id="KW-0349">Heme</keyword>
<dbReference type="InterPro" id="IPR036396">
    <property type="entry name" value="Cyt_P450_sf"/>
</dbReference>
<feature type="non-terminal residue" evidence="9">
    <location>
        <position position="256"/>
    </location>
</feature>
<evidence type="ECO:0000256" key="7">
    <source>
        <dbReference type="ARBA" id="ARBA00023004"/>
    </source>
</evidence>
<dbReference type="PANTHER" id="PTHR47944">
    <property type="entry name" value="CYTOCHROME P450 98A9"/>
    <property type="match status" value="1"/>
</dbReference>
<evidence type="ECO:0000256" key="8">
    <source>
        <dbReference type="ARBA" id="ARBA00023033"/>
    </source>
</evidence>
<evidence type="ECO:0000313" key="9">
    <source>
        <dbReference type="EMBL" id="ONK71667.1"/>
    </source>
</evidence>
<organism evidence="9 10">
    <name type="scientific">Asparagus officinalis</name>
    <name type="common">Garden asparagus</name>
    <dbReference type="NCBI Taxonomy" id="4686"/>
    <lineage>
        <taxon>Eukaryota</taxon>
        <taxon>Viridiplantae</taxon>
        <taxon>Streptophyta</taxon>
        <taxon>Embryophyta</taxon>
        <taxon>Tracheophyta</taxon>
        <taxon>Spermatophyta</taxon>
        <taxon>Magnoliopsida</taxon>
        <taxon>Liliopsida</taxon>
        <taxon>Asparagales</taxon>
        <taxon>Asparagaceae</taxon>
        <taxon>Asparagoideae</taxon>
        <taxon>Asparagus</taxon>
    </lineage>
</organism>
<dbReference type="GO" id="GO:0004497">
    <property type="term" value="F:monooxygenase activity"/>
    <property type="evidence" value="ECO:0007669"/>
    <property type="project" value="UniProtKB-KW"/>
</dbReference>
<dbReference type="SUPFAM" id="SSF48264">
    <property type="entry name" value="Cytochrome P450"/>
    <property type="match status" value="1"/>
</dbReference>
<dbReference type="GO" id="GO:0005506">
    <property type="term" value="F:iron ion binding"/>
    <property type="evidence" value="ECO:0007669"/>
    <property type="project" value="InterPro"/>
</dbReference>
<sequence length="256" mass="28483">MLRKLCALHLFSPKALDNLRPVREAEVSILARALHARAQNHSPVNMGQALMACATNALSKAMLGRRVFIEDEEEEASKEAAEFKELVMDIMKTGVSNVGDFVPALKWFDVQGVVAKMKKLHRRFDMFLDKVIAEHQAMADTGADLLSVMMRLKEDVDGDGGKLTNTDIKALLLNLFAAGTDTSSSTIEWALSEMIRRPEILKRAQIELDFVVGRDRLVSEADLPNLPFLEAIVKETFRLHPSTPLSLPHMASETCK</sequence>
<comment type="similarity">
    <text evidence="2">Belongs to the cytochrome P450 family.</text>
</comment>
<dbReference type="GO" id="GO:0020037">
    <property type="term" value="F:heme binding"/>
    <property type="evidence" value="ECO:0007669"/>
    <property type="project" value="InterPro"/>
</dbReference>